<reference evidence="2 3" key="1">
    <citation type="submission" date="2015-05" db="EMBL/GenBank/DDBJ databases">
        <title>Genome assembly of Archangium gephyra DSM 2261.</title>
        <authorList>
            <person name="Sharma G."/>
            <person name="Subramanian S."/>
        </authorList>
    </citation>
    <scope>NUCLEOTIDE SEQUENCE [LARGE SCALE GENOMIC DNA]</scope>
    <source>
        <strain evidence="2 3">DSM 2261</strain>
    </source>
</reference>
<evidence type="ECO:0000313" key="2">
    <source>
        <dbReference type="EMBL" id="AKJ04863.1"/>
    </source>
</evidence>
<dbReference type="Proteomes" id="UP000035579">
    <property type="component" value="Chromosome"/>
</dbReference>
<dbReference type="EMBL" id="CP011509">
    <property type="protein sequence ID" value="AKJ04863.1"/>
    <property type="molecule type" value="Genomic_DNA"/>
</dbReference>
<accession>A0AAC8QC08</accession>
<dbReference type="AlphaFoldDB" id="A0AAC8QC08"/>
<organism evidence="2 3">
    <name type="scientific">Archangium gephyra</name>
    <dbReference type="NCBI Taxonomy" id="48"/>
    <lineage>
        <taxon>Bacteria</taxon>
        <taxon>Pseudomonadati</taxon>
        <taxon>Myxococcota</taxon>
        <taxon>Myxococcia</taxon>
        <taxon>Myxococcales</taxon>
        <taxon>Cystobacterineae</taxon>
        <taxon>Archangiaceae</taxon>
        <taxon>Archangium</taxon>
    </lineage>
</organism>
<evidence type="ECO:0000313" key="3">
    <source>
        <dbReference type="Proteomes" id="UP000035579"/>
    </source>
</evidence>
<sequence>MWGKDGLRHDAALAETGAKPVTGTLQTQTSTQGTPSPGLDVTAPGQGTLSVRDKSEIRAAP</sequence>
<dbReference type="KEGG" id="age:AA314_06489"/>
<proteinExistence type="predicted"/>
<feature type="region of interest" description="Disordered" evidence="1">
    <location>
        <begin position="1"/>
        <end position="61"/>
    </location>
</feature>
<gene>
    <name evidence="2" type="ORF">AA314_06489</name>
</gene>
<feature type="compositionally biased region" description="Low complexity" evidence="1">
    <location>
        <begin position="22"/>
        <end position="38"/>
    </location>
</feature>
<protein>
    <submittedName>
        <fullName evidence="2">Uncharacterized protein</fullName>
    </submittedName>
</protein>
<feature type="compositionally biased region" description="Basic and acidic residues" evidence="1">
    <location>
        <begin position="51"/>
        <end position="61"/>
    </location>
</feature>
<feature type="compositionally biased region" description="Basic and acidic residues" evidence="1">
    <location>
        <begin position="1"/>
        <end position="12"/>
    </location>
</feature>
<name>A0AAC8QC08_9BACT</name>
<evidence type="ECO:0000256" key="1">
    <source>
        <dbReference type="SAM" id="MobiDB-lite"/>
    </source>
</evidence>